<keyword evidence="1" id="KW-0472">Membrane</keyword>
<feature type="transmembrane region" description="Helical" evidence="1">
    <location>
        <begin position="58"/>
        <end position="80"/>
    </location>
</feature>
<dbReference type="AlphaFoldDB" id="A0A1T1AT67"/>
<dbReference type="RefSeq" id="WP_078365119.1">
    <property type="nucleotide sequence ID" value="NZ_MTJN01000002.1"/>
</dbReference>
<organism evidence="2 3">
    <name type="scientific">Rhodoferax fermentans</name>
    <dbReference type="NCBI Taxonomy" id="28066"/>
    <lineage>
        <taxon>Bacteria</taxon>
        <taxon>Pseudomonadati</taxon>
        <taxon>Pseudomonadota</taxon>
        <taxon>Betaproteobacteria</taxon>
        <taxon>Burkholderiales</taxon>
        <taxon>Comamonadaceae</taxon>
        <taxon>Rhodoferax</taxon>
    </lineage>
</organism>
<name>A0A1T1AT67_RHOFE</name>
<keyword evidence="3" id="KW-1185">Reference proteome</keyword>
<sequence length="154" mass="17071">MSEPTQAILDVVSTNRATVLLSLGTARKPCLKQIMTDAGPLRDTTSNYCLSANLERSFLLPLIPVLLISNGVSVDFAYITKSILDLMRKRLVAIKIVFSLRSTDNIAWLIKALAAVREAQPSRCIVVRCDPMLAALMLTTSHNHVLQNLEWLHD</sequence>
<protein>
    <submittedName>
        <fullName evidence="2">Uncharacterized protein</fullName>
    </submittedName>
</protein>
<dbReference type="Proteomes" id="UP000190750">
    <property type="component" value="Unassembled WGS sequence"/>
</dbReference>
<evidence type="ECO:0000313" key="3">
    <source>
        <dbReference type="Proteomes" id="UP000190750"/>
    </source>
</evidence>
<comment type="caution">
    <text evidence="2">The sequence shown here is derived from an EMBL/GenBank/DDBJ whole genome shotgun (WGS) entry which is preliminary data.</text>
</comment>
<dbReference type="OrthoDB" id="9775208at2"/>
<evidence type="ECO:0000256" key="1">
    <source>
        <dbReference type="SAM" id="Phobius"/>
    </source>
</evidence>
<evidence type="ECO:0000313" key="2">
    <source>
        <dbReference type="EMBL" id="OOV07281.1"/>
    </source>
</evidence>
<keyword evidence="1" id="KW-0812">Transmembrane</keyword>
<dbReference type="STRING" id="28066.RF819_11565"/>
<keyword evidence="1" id="KW-1133">Transmembrane helix</keyword>
<dbReference type="EMBL" id="MTJN01000002">
    <property type="protein sequence ID" value="OOV07281.1"/>
    <property type="molecule type" value="Genomic_DNA"/>
</dbReference>
<proteinExistence type="predicted"/>
<gene>
    <name evidence="2" type="ORF">RF819_11565</name>
</gene>
<reference evidence="2 3" key="1">
    <citation type="submission" date="2017-01" db="EMBL/GenBank/DDBJ databases">
        <title>Genome sequencing of Rhodoferax fermentans JCM 7819.</title>
        <authorList>
            <person name="Kim Y.J."/>
            <person name="Farh M.E.-A."/>
            <person name="Yang D.-C."/>
        </authorList>
    </citation>
    <scope>NUCLEOTIDE SEQUENCE [LARGE SCALE GENOMIC DNA]</scope>
    <source>
        <strain evidence="2 3">JCM 7819</strain>
    </source>
</reference>
<accession>A0A1T1AT67</accession>